<dbReference type="Gene3D" id="3.50.30.10">
    <property type="entry name" value="Phosphohistidine domain"/>
    <property type="match status" value="1"/>
</dbReference>
<dbReference type="AlphaFoldDB" id="A0A0A0DK50"/>
<evidence type="ECO:0000259" key="1">
    <source>
        <dbReference type="Pfam" id="PF00391"/>
    </source>
</evidence>
<gene>
    <name evidence="3" type="ORF">SSIN_0890</name>
</gene>
<feature type="domain" description="Pyruvate phosphate dikinase AMP/ATP-binding" evidence="2">
    <location>
        <begin position="11"/>
        <end position="283"/>
    </location>
</feature>
<dbReference type="PATRIC" id="fig|176090.4.peg.881"/>
<comment type="caution">
    <text evidence="3">The sequence shown here is derived from an EMBL/GenBank/DDBJ whole genome shotgun (WGS) entry which is preliminary data.</text>
</comment>
<dbReference type="Pfam" id="PF01326">
    <property type="entry name" value="PPDK_N"/>
    <property type="match status" value="1"/>
</dbReference>
<name>A0A0A0DK50_9STRE</name>
<dbReference type="InterPro" id="IPR013815">
    <property type="entry name" value="ATP_grasp_subdomain_1"/>
</dbReference>
<dbReference type="EMBL" id="JPEN01000057">
    <property type="protein sequence ID" value="KGM37327.1"/>
    <property type="molecule type" value="Genomic_DNA"/>
</dbReference>
<keyword evidence="4" id="KW-1185">Reference proteome</keyword>
<dbReference type="Gene3D" id="3.30.1490.20">
    <property type="entry name" value="ATP-grasp fold, A domain"/>
    <property type="match status" value="1"/>
</dbReference>
<organism evidence="3 4">
    <name type="scientific">Streptococcus sinensis</name>
    <dbReference type="NCBI Taxonomy" id="176090"/>
    <lineage>
        <taxon>Bacteria</taxon>
        <taxon>Bacillati</taxon>
        <taxon>Bacillota</taxon>
        <taxon>Bacilli</taxon>
        <taxon>Lactobacillales</taxon>
        <taxon>Streptococcaceae</taxon>
        <taxon>Streptococcus</taxon>
    </lineage>
</organism>
<dbReference type="InterPro" id="IPR008279">
    <property type="entry name" value="PEP-util_enz_mobile_dom"/>
</dbReference>
<accession>A0A0A0DK50</accession>
<dbReference type="InterPro" id="IPR036637">
    <property type="entry name" value="Phosphohistidine_dom_sf"/>
</dbReference>
<dbReference type="RefSeq" id="WP_037616214.1">
    <property type="nucleotide sequence ID" value="NZ_JPEN01000057.1"/>
</dbReference>
<dbReference type="InterPro" id="IPR002192">
    <property type="entry name" value="PPDK_AMP/ATP-bd"/>
</dbReference>
<dbReference type="eggNOG" id="COG0574">
    <property type="taxonomic scope" value="Bacteria"/>
</dbReference>
<evidence type="ECO:0000313" key="4">
    <source>
        <dbReference type="Proteomes" id="UP000030019"/>
    </source>
</evidence>
<evidence type="ECO:0000259" key="2">
    <source>
        <dbReference type="Pfam" id="PF01326"/>
    </source>
</evidence>
<dbReference type="Proteomes" id="UP000030019">
    <property type="component" value="Unassembled WGS sequence"/>
</dbReference>
<evidence type="ECO:0000313" key="3">
    <source>
        <dbReference type="EMBL" id="KGM37327.1"/>
    </source>
</evidence>
<dbReference type="SUPFAM" id="SSF56059">
    <property type="entry name" value="Glutathione synthetase ATP-binding domain-like"/>
    <property type="match status" value="1"/>
</dbReference>
<dbReference type="NCBIfam" id="NF004882">
    <property type="entry name" value="PRK06241.2-3"/>
    <property type="match status" value="1"/>
</dbReference>
<dbReference type="STRING" id="176090.SSIN_0890"/>
<sequence length="827" mass="93719">MKRIKQTGLGQVGGKAYHLLKMQAAGLPVPDFAVFAFDFFQTSASSADLERMEAAYRSGELDLSQLSQQLQDWGREQFSQEDLTAAESWVRKEFFQTDCRFAVRSSATIEDGKASSFAGQFESQLNVKPEGLKEAIQATLLSLYQESALSYLFEQGLSLKQAQMICLVQVMQEGDLSGIYFTANPKGILNEHIIVIGRGLGNKVVEDKIPTTMVTLHPKDQLFYTEQTEDSPDVSQEQLEKLQALASQVSQLFGPYMDMEFTFANGQLYLLQARPITTLPEGQRIILDNSNIVESYPGVSTPLTISFIQEAYASIFLSLAQRLVGKDAPELAAYEATFQNMLQPVNSRVYYQIQSWYQLLQLLPFSKKIIPIWQDMLGVRETEVPQMPVHLSAFKRLQIMLRIIREFWTAPKQMRQLEEQFAQIQLEYEASFSPDADAETLIALVSKLKEDILAHWDITLVNDLYAFVYTGLLKKSRRGGAVQAEIAGIEQIESMRPALALQALTAQLKEEENAEIRQAMVSESPEVFLSRQHPLVKEIVHFIHEFGDRAPEELKLETPTFRTHPERLLKLLLQMCQQEEKKLAPQKLEEEEQKSGWWTNFLRKRAMTGVKYRESSRLNRTRIYGMMRQIFRTLGQQLAEQGLLATPDDVFYLTKEELFELTRKPRDVSGLIAERREKLETDKELPTFSRYVFAGQVFEKYLKLQNHTSSHNTANQALQGIGCSPGCVKAQVLVVEDVQEIESAQDRIIVTKMTDPGWVYLLTQAKGVIAEQGSLLSHTAIISRELGIPSIVNVRGACSQLQNGDWIEMDGLTGKIRLIKEEDHAGN</sequence>
<dbReference type="GO" id="GO:0016301">
    <property type="term" value="F:kinase activity"/>
    <property type="evidence" value="ECO:0007669"/>
    <property type="project" value="InterPro"/>
</dbReference>
<dbReference type="Pfam" id="PF00391">
    <property type="entry name" value="PEP-utilizers"/>
    <property type="match status" value="1"/>
</dbReference>
<dbReference type="InterPro" id="IPR051549">
    <property type="entry name" value="PEP_Utilizing_Enz"/>
</dbReference>
<dbReference type="PANTHER" id="PTHR43615:SF1">
    <property type="entry name" value="PPDK_N DOMAIN-CONTAINING PROTEIN"/>
    <property type="match status" value="1"/>
</dbReference>
<dbReference type="PANTHER" id="PTHR43615">
    <property type="entry name" value="PHOSPHOENOLPYRUVATE SYNTHASE-RELATED"/>
    <property type="match status" value="1"/>
</dbReference>
<feature type="domain" description="PEP-utilising enzyme mobile" evidence="1">
    <location>
        <begin position="745"/>
        <end position="814"/>
    </location>
</feature>
<dbReference type="Gene3D" id="3.30.470.20">
    <property type="entry name" value="ATP-grasp fold, B domain"/>
    <property type="match status" value="1"/>
</dbReference>
<keyword evidence="3" id="KW-0670">Pyruvate</keyword>
<dbReference type="GO" id="GO:0005524">
    <property type="term" value="F:ATP binding"/>
    <property type="evidence" value="ECO:0007669"/>
    <property type="project" value="InterPro"/>
</dbReference>
<dbReference type="eggNOG" id="COG3848">
    <property type="taxonomic scope" value="Bacteria"/>
</dbReference>
<reference evidence="3 4" key="1">
    <citation type="submission" date="2014-06" db="EMBL/GenBank/DDBJ databases">
        <authorList>
            <person name="Teng J.L."/>
            <person name="Huang Y."/>
            <person name="Tse H."/>
            <person name="Lau S.K."/>
            <person name="Woo P.C."/>
        </authorList>
    </citation>
    <scope>NUCLEOTIDE SEQUENCE [LARGE SCALE GENOMIC DNA]</scope>
    <source>
        <strain evidence="3 4">HKU4</strain>
    </source>
</reference>
<proteinExistence type="predicted"/>
<protein>
    <submittedName>
        <fullName evidence="3">Pyruvate-utilizing enzyme</fullName>
    </submittedName>
</protein>
<dbReference type="SUPFAM" id="SSF52009">
    <property type="entry name" value="Phosphohistidine domain"/>
    <property type="match status" value="1"/>
</dbReference>